<dbReference type="EMBL" id="NBIU01000053">
    <property type="protein sequence ID" value="PZT47260.1"/>
    <property type="molecule type" value="Genomic_DNA"/>
</dbReference>
<comment type="caution">
    <text evidence="1">The sequence shown here is derived from an EMBL/GenBank/DDBJ whole genome shotgun (WGS) entry which is preliminary data.</text>
</comment>
<reference evidence="1 2" key="1">
    <citation type="submission" date="2017-03" db="EMBL/GenBank/DDBJ databases">
        <title>Genomic and clinical evidence uncovers the enterohepatic species Helicobacter valdiviensis as a potential human intestinal pathogen.</title>
        <authorList>
            <person name="Fresia P."/>
            <person name="Jara R."/>
            <person name="Sierra R."/>
            <person name="Ferres I."/>
            <person name="Greif G."/>
            <person name="Iraola G."/>
            <person name="Collado L."/>
        </authorList>
    </citation>
    <scope>NUCLEOTIDE SEQUENCE [LARGE SCALE GENOMIC DNA]</scope>
    <source>
        <strain evidence="1 2">WBE14</strain>
    </source>
</reference>
<proteinExistence type="predicted"/>
<evidence type="ECO:0000313" key="1">
    <source>
        <dbReference type="EMBL" id="PZT47260.1"/>
    </source>
</evidence>
<protein>
    <submittedName>
        <fullName evidence="1">Phage tail protein</fullName>
    </submittedName>
</protein>
<dbReference type="AlphaFoldDB" id="A0A2W6NE83"/>
<name>A0A2W6NE83_9HELI</name>
<gene>
    <name evidence="1" type="ORF">B6S12_09985</name>
</gene>
<sequence length="100" mass="11435">DRVALAGQKASFKAIDKKASELYFIKLSVEEMLRNLKGAKVLVGYEVEWDEERNTPSNISAGKFYLQAKMMNNPIVKQLTLDFKYSDEWASDLLKSLQTE</sequence>
<accession>A0A2W6NE83</accession>
<feature type="non-terminal residue" evidence="1">
    <location>
        <position position="1"/>
    </location>
</feature>
<dbReference type="Proteomes" id="UP000249746">
    <property type="component" value="Unassembled WGS sequence"/>
</dbReference>
<evidence type="ECO:0000313" key="2">
    <source>
        <dbReference type="Proteomes" id="UP000249746"/>
    </source>
</evidence>
<keyword evidence="2" id="KW-1185">Reference proteome</keyword>
<organism evidence="1 2">
    <name type="scientific">Helicobacter valdiviensis</name>
    <dbReference type="NCBI Taxonomy" id="1458358"/>
    <lineage>
        <taxon>Bacteria</taxon>
        <taxon>Pseudomonadati</taxon>
        <taxon>Campylobacterota</taxon>
        <taxon>Epsilonproteobacteria</taxon>
        <taxon>Campylobacterales</taxon>
        <taxon>Helicobacteraceae</taxon>
        <taxon>Helicobacter</taxon>
    </lineage>
</organism>